<evidence type="ECO:0000313" key="10">
    <source>
        <dbReference type="EMBL" id="EFI91263.1"/>
    </source>
</evidence>
<dbReference type="Gene3D" id="1.10.8.60">
    <property type="match status" value="1"/>
</dbReference>
<dbReference type="Pfam" id="PF17862">
    <property type="entry name" value="AAA_lid_3"/>
    <property type="match status" value="1"/>
</dbReference>
<evidence type="ECO:0000256" key="5">
    <source>
        <dbReference type="ARBA" id="ARBA00022840"/>
    </source>
</evidence>
<sequence>EPDDEDDFREPEPEVEAYQSSRGRRILRRKVVESSDGEAMDDAPQAAGDLFANDASTSSRRSTRAKSRQVQDDNDEDDGPPRRYQTRRAAASRQMSNFIVSDSEEHDDEGQHGRYNMRSRKPPPRPARANGTAAKQPPARPNTAAGRAARAARRSQNRDHDYMDQPTSPTSADAEGDIDMEDGPEDLHIDMVDHPEKDDDEEDESNGRTYSLRQRQRINYAIPPPLEELPRPPPRNANRDTYRRNRPKPKGLGWSATGAELGRWMGMGGDDSDSDNPTRTPGKRFGAAAPAGSFGSAAVAGTSGGYLPADLAAGTPSNFGKVGDAALADADPLGVNQNVTFDEVGGLDEHIHSLKEMTLLPLLYPEVFQQFKVTPPRGVLFHGPPGTGKTLLARALAASSRTGDRQITFYMRKGADILSKWVGEAERQLRLLFEEAKNTQPSIIFFDEIDGLAPVRSSKQDQIHASIVSTLLALLDGMDGRGQIVVIGATNRPDALDPALRRPGRFDREFYFPLPGLEAREKILSIMTREWKGWDGEEGKERLAGLAKLTKGYGGADLRALCTEAALNAIQRKYPQIYKTKDRLLLKPDEIRVGLRDFMLSIKKIVPSSQRSSASVAQPLPAQFTPLLGGALDKVKGAITKAMPLDKKTSALEEAEYEDYLGEEGDLEREMNMQSMQTLRLHRPRVIVYGQPGMGQRYIGAAALHHLEGYNVQSLELGSLLSDSTRTVEAAIVQLFVEAKRHQPSVIYIPSLEVWSSAVSDTAKSTVRAMLDTLSPNDPILLLGVMDGKWKSVPREVREWFGPAKEFRIELSTPGPDERTAFFAPLLEDIRRPPHKFADGVKRKKRVLEELPIAPPLEPRKPTEAELRMQLENDNRVISLLKYRLDPILIQLKRKFKRFTKRATDEYDFDAQPPQPAPQPVQQQVEQSVEVHQHPNGVIEVTEQREEVQTTATNGMEGIVEQQQPAPPPPPPPPPRLYDIDLERMHTELYRGRYLTPQDFLDDVGRIVHNADVRQHEDLERLHKAQAMYTATEVSIQEFEPSFRMECERMAARERQRRKEERRASKEREDKERAEQEKLSTPPRRSSARANGLQPEVEITDPVQLERRLKRARNSAEVGAQEDGSEHSSKRARTREDSPDELNMLPAPTAHGVRFANEGEGKVTPVPYDMGPQVQAQQAYPNHGQPFQQGQPYQQQGGFDGSAFPSQGLPYDQLRQPQGQYGQPSFPMENAYTQHGAYANGFPQQSQGQFGGGNPNGFVAEPMPQRSQGFDPALLNPAPYHHQPHPSLQPNTFQDHSQMHPMQNQLGPMSSNAFGQPSFVQQQPFQQNSDAFMQNSGHPSLATTPVNVGNVEPVEPFQSQPISSMHSRHGSVVPSPVSQAGPSYPMSRISPMPHAQSPLRSAGAMSRTSSRGFVPDRTSVPRDVPQSSVAALLNEPTSRPASGQNVPSQETTRQSPDVPMVVVERTPTPLPDFVVDEARVERLREELRDRTGPLNVEQLEHLRAACLRAVWQHRTEWDRGALLDELNELLNSYLQDV</sequence>
<dbReference type="GO" id="GO:0045815">
    <property type="term" value="P:transcription initiation-coupled chromatin remodeling"/>
    <property type="evidence" value="ECO:0007669"/>
    <property type="project" value="TreeGrafter"/>
</dbReference>
<dbReference type="Proteomes" id="UP000007431">
    <property type="component" value="Unassembled WGS sequence"/>
</dbReference>
<dbReference type="PROSITE" id="PS00674">
    <property type="entry name" value="AAA"/>
    <property type="match status" value="1"/>
</dbReference>
<dbReference type="GO" id="GO:0016887">
    <property type="term" value="F:ATP hydrolysis activity"/>
    <property type="evidence" value="ECO:0007669"/>
    <property type="project" value="InterPro"/>
</dbReference>
<dbReference type="FunFam" id="3.40.50.300:FF:000061">
    <property type="entry name" value="ATPase family, AAA domain-containing 2"/>
    <property type="match status" value="1"/>
</dbReference>
<dbReference type="Gene3D" id="1.20.920.10">
    <property type="entry name" value="Bromodomain-like"/>
    <property type="match status" value="1"/>
</dbReference>
<keyword evidence="6" id="KW-0103">Bromodomain</keyword>
<evidence type="ECO:0000313" key="11">
    <source>
        <dbReference type="Proteomes" id="UP000007431"/>
    </source>
</evidence>
<name>D8QLH2_SCHCM</name>
<dbReference type="FunCoup" id="D8QLH2">
    <property type="interactions" value="535"/>
</dbReference>
<dbReference type="GO" id="GO:0006337">
    <property type="term" value="P:nucleosome disassembly"/>
    <property type="evidence" value="ECO:0007669"/>
    <property type="project" value="TreeGrafter"/>
</dbReference>
<dbReference type="OrthoDB" id="5421at2759"/>
<dbReference type="STRING" id="578458.D8QLH2"/>
<keyword evidence="11" id="KW-1185">Reference proteome</keyword>
<dbReference type="Pfam" id="PF00004">
    <property type="entry name" value="AAA"/>
    <property type="match status" value="2"/>
</dbReference>
<keyword evidence="5" id="KW-0067">ATP-binding</keyword>
<dbReference type="InterPro" id="IPR041569">
    <property type="entry name" value="AAA_lid_3"/>
</dbReference>
<dbReference type="SUPFAM" id="SSF47370">
    <property type="entry name" value="Bromodomain"/>
    <property type="match status" value="1"/>
</dbReference>
<dbReference type="GeneID" id="9589076"/>
<evidence type="ECO:0000256" key="7">
    <source>
        <dbReference type="ARBA" id="ARBA00023242"/>
    </source>
</evidence>
<accession>D8QLH2</accession>
<dbReference type="EMBL" id="GL377318">
    <property type="protein sequence ID" value="EFI91263.1"/>
    <property type="molecule type" value="Genomic_DNA"/>
</dbReference>
<feature type="compositionally biased region" description="Pro residues" evidence="8">
    <location>
        <begin position="222"/>
        <end position="235"/>
    </location>
</feature>
<feature type="region of interest" description="Disordered" evidence="8">
    <location>
        <begin position="1248"/>
        <end position="1274"/>
    </location>
</feature>
<proteinExistence type="inferred from homology"/>
<evidence type="ECO:0000256" key="2">
    <source>
        <dbReference type="ARBA" id="ARBA00006914"/>
    </source>
</evidence>
<comment type="similarity">
    <text evidence="2">Belongs to the AAA ATPase family.</text>
</comment>
<gene>
    <name evidence="10" type="ORF">SCHCODRAFT_29573</name>
</gene>
<dbReference type="InParanoid" id="D8QLH2"/>
<feature type="domain" description="AAA+ ATPase" evidence="9">
    <location>
        <begin position="375"/>
        <end position="516"/>
    </location>
</feature>
<evidence type="ECO:0000256" key="8">
    <source>
        <dbReference type="SAM" id="MobiDB-lite"/>
    </source>
</evidence>
<dbReference type="FunFam" id="3.40.50.300:FF:001218">
    <property type="entry name" value="AAA family ATPase, putative"/>
    <property type="match status" value="1"/>
</dbReference>
<feature type="compositionally biased region" description="Polar residues" evidence="8">
    <location>
        <begin position="1425"/>
        <end position="1455"/>
    </location>
</feature>
<dbReference type="GO" id="GO:0006334">
    <property type="term" value="P:nucleosome assembly"/>
    <property type="evidence" value="ECO:0007669"/>
    <property type="project" value="TreeGrafter"/>
</dbReference>
<dbReference type="InterPro" id="IPR003960">
    <property type="entry name" value="ATPase_AAA_CS"/>
</dbReference>
<evidence type="ECO:0000256" key="1">
    <source>
        <dbReference type="ARBA" id="ARBA00004123"/>
    </source>
</evidence>
<protein>
    <recommendedName>
        <fullName evidence="9">AAA+ ATPase domain-containing protein</fullName>
    </recommendedName>
</protein>
<feature type="compositionally biased region" description="Basic and acidic residues" evidence="8">
    <location>
        <begin position="1124"/>
        <end position="1137"/>
    </location>
</feature>
<dbReference type="InterPro" id="IPR003593">
    <property type="entry name" value="AAA+_ATPase"/>
</dbReference>
<dbReference type="OMA" id="IVHNANV"/>
<evidence type="ECO:0000256" key="3">
    <source>
        <dbReference type="ARBA" id="ARBA00022741"/>
    </source>
</evidence>
<dbReference type="GO" id="GO:0005634">
    <property type="term" value="C:nucleus"/>
    <property type="evidence" value="ECO:0007669"/>
    <property type="project" value="UniProtKB-SubCell"/>
</dbReference>
<feature type="region of interest" description="Disordered" evidence="8">
    <location>
        <begin position="1"/>
        <end position="287"/>
    </location>
</feature>
<dbReference type="GO" id="GO:0005524">
    <property type="term" value="F:ATP binding"/>
    <property type="evidence" value="ECO:0007669"/>
    <property type="project" value="UniProtKB-KW"/>
</dbReference>
<dbReference type="HOGENOM" id="CLU_000536_5_0_1"/>
<dbReference type="SUPFAM" id="SSF52540">
    <property type="entry name" value="P-loop containing nucleoside triphosphate hydrolases"/>
    <property type="match status" value="2"/>
</dbReference>
<feature type="compositionally biased region" description="Low complexity" evidence="8">
    <location>
        <begin position="1345"/>
        <end position="1356"/>
    </location>
</feature>
<dbReference type="PANTHER" id="PTHR23069:SF0">
    <property type="entry name" value="TAT-BINDING HOMOLOG 7"/>
    <property type="match status" value="1"/>
</dbReference>
<feature type="compositionally biased region" description="Basic and acidic residues" evidence="8">
    <location>
        <begin position="1055"/>
        <end position="1078"/>
    </location>
</feature>
<dbReference type="InterPro" id="IPR045199">
    <property type="entry name" value="ATAD2-like"/>
</dbReference>
<evidence type="ECO:0000259" key="9">
    <source>
        <dbReference type="SMART" id="SM00382"/>
    </source>
</evidence>
<dbReference type="eggNOG" id="KOG0732">
    <property type="taxonomic scope" value="Eukaryota"/>
</dbReference>
<feature type="non-terminal residue" evidence="10">
    <location>
        <position position="1537"/>
    </location>
</feature>
<feature type="region of interest" description="Disordered" evidence="8">
    <location>
        <begin position="1055"/>
        <end position="1147"/>
    </location>
</feature>
<reference evidence="10 11" key="1">
    <citation type="journal article" date="2010" name="Nat. Biotechnol.">
        <title>Genome sequence of the model mushroom Schizophyllum commune.</title>
        <authorList>
            <person name="Ohm R.A."/>
            <person name="de Jong J.F."/>
            <person name="Lugones L.G."/>
            <person name="Aerts A."/>
            <person name="Kothe E."/>
            <person name="Stajich J.E."/>
            <person name="de Vries R.P."/>
            <person name="Record E."/>
            <person name="Levasseur A."/>
            <person name="Baker S.E."/>
            <person name="Bartholomew K.A."/>
            <person name="Coutinho P.M."/>
            <person name="Erdmann S."/>
            <person name="Fowler T.J."/>
            <person name="Gathman A.C."/>
            <person name="Lombard V."/>
            <person name="Henrissat B."/>
            <person name="Knabe N."/>
            <person name="Kuees U."/>
            <person name="Lilly W.W."/>
            <person name="Lindquist E."/>
            <person name="Lucas S."/>
            <person name="Magnuson J.K."/>
            <person name="Piumi F."/>
            <person name="Raudaskoski M."/>
            <person name="Salamov A."/>
            <person name="Schmutz J."/>
            <person name="Schwarze F.W.M.R."/>
            <person name="vanKuyk P.A."/>
            <person name="Horton J.S."/>
            <person name="Grigoriev I.V."/>
            <person name="Woesten H.A.B."/>
        </authorList>
    </citation>
    <scope>NUCLEOTIDE SEQUENCE [LARGE SCALE GENOMIC DNA]</scope>
    <source>
        <strain evidence="11">H4-8 / FGSC 9210</strain>
    </source>
</reference>
<evidence type="ECO:0000256" key="4">
    <source>
        <dbReference type="ARBA" id="ARBA00022801"/>
    </source>
</evidence>
<dbReference type="PANTHER" id="PTHR23069">
    <property type="entry name" value="AAA DOMAIN-CONTAINING"/>
    <property type="match status" value="1"/>
</dbReference>
<evidence type="ECO:0000256" key="6">
    <source>
        <dbReference type="ARBA" id="ARBA00023117"/>
    </source>
</evidence>
<dbReference type="KEGG" id="scm:SCHCO_02521933"/>
<comment type="subcellular location">
    <subcellularLocation>
        <location evidence="1">Nucleus</location>
    </subcellularLocation>
</comment>
<dbReference type="SMART" id="SM00382">
    <property type="entry name" value="AAA"/>
    <property type="match status" value="1"/>
</dbReference>
<dbReference type="VEuPathDB" id="FungiDB:SCHCODRAFT_02521933"/>
<dbReference type="Gene3D" id="3.40.50.300">
    <property type="entry name" value="P-loop containing nucleotide triphosphate hydrolases"/>
    <property type="match status" value="2"/>
</dbReference>
<feature type="compositionally biased region" description="Acidic residues" evidence="8">
    <location>
        <begin position="1"/>
        <end position="15"/>
    </location>
</feature>
<dbReference type="GO" id="GO:0003682">
    <property type="term" value="F:chromatin binding"/>
    <property type="evidence" value="ECO:0007669"/>
    <property type="project" value="TreeGrafter"/>
</dbReference>
<dbReference type="InterPro" id="IPR003959">
    <property type="entry name" value="ATPase_AAA_core"/>
</dbReference>
<dbReference type="GO" id="GO:0042393">
    <property type="term" value="F:histone binding"/>
    <property type="evidence" value="ECO:0007669"/>
    <property type="project" value="TreeGrafter"/>
</dbReference>
<keyword evidence="4" id="KW-0378">Hydrolase</keyword>
<dbReference type="InterPro" id="IPR027417">
    <property type="entry name" value="P-loop_NTPase"/>
</dbReference>
<feature type="non-terminal residue" evidence="10">
    <location>
        <position position="1"/>
    </location>
</feature>
<feature type="compositionally biased region" description="Basic and acidic residues" evidence="8">
    <location>
        <begin position="185"/>
        <end position="197"/>
    </location>
</feature>
<feature type="compositionally biased region" description="Polar residues" evidence="8">
    <location>
        <begin position="1330"/>
        <end position="1344"/>
    </location>
</feature>
<dbReference type="InterPro" id="IPR036427">
    <property type="entry name" value="Bromodomain-like_sf"/>
</dbReference>
<feature type="region of interest" description="Disordered" evidence="8">
    <location>
        <begin position="1330"/>
        <end position="1458"/>
    </location>
</feature>
<keyword evidence="3" id="KW-0547">Nucleotide-binding</keyword>
<feature type="compositionally biased region" description="Acidic residues" evidence="8">
    <location>
        <begin position="174"/>
        <end position="184"/>
    </location>
</feature>
<keyword evidence="7" id="KW-0539">Nucleus</keyword>
<organism evidence="11">
    <name type="scientific">Schizophyllum commune (strain H4-8 / FGSC 9210)</name>
    <name type="common">Split gill fungus</name>
    <dbReference type="NCBI Taxonomy" id="578458"/>
    <lineage>
        <taxon>Eukaryota</taxon>
        <taxon>Fungi</taxon>
        <taxon>Dikarya</taxon>
        <taxon>Basidiomycota</taxon>
        <taxon>Agaricomycotina</taxon>
        <taxon>Agaricomycetes</taxon>
        <taxon>Agaricomycetidae</taxon>
        <taxon>Agaricales</taxon>
        <taxon>Schizophyllaceae</taxon>
        <taxon>Schizophyllum</taxon>
    </lineage>
</organism>